<keyword evidence="7" id="KW-0732">Signal</keyword>
<evidence type="ECO:0000256" key="3">
    <source>
        <dbReference type="ARBA" id="ARBA00022989"/>
    </source>
</evidence>
<evidence type="ECO:0000256" key="6">
    <source>
        <dbReference type="SAM" id="Phobius"/>
    </source>
</evidence>
<feature type="transmembrane region" description="Helical" evidence="6">
    <location>
        <begin position="747"/>
        <end position="765"/>
    </location>
</feature>
<feature type="domain" description="EamA" evidence="8">
    <location>
        <begin position="534"/>
        <end position="672"/>
    </location>
</feature>
<dbReference type="Pfam" id="PF00892">
    <property type="entry name" value="EamA"/>
    <property type="match status" value="2"/>
</dbReference>
<feature type="transmembrane region" description="Helical" evidence="6">
    <location>
        <begin position="565"/>
        <end position="587"/>
    </location>
</feature>
<dbReference type="OrthoDB" id="306876at2759"/>
<evidence type="ECO:0000259" key="8">
    <source>
        <dbReference type="Pfam" id="PF00892"/>
    </source>
</evidence>
<feature type="compositionally biased region" description="Low complexity" evidence="5">
    <location>
        <begin position="417"/>
        <end position="428"/>
    </location>
</feature>
<feature type="region of interest" description="Disordered" evidence="5">
    <location>
        <begin position="417"/>
        <end position="463"/>
    </location>
</feature>
<evidence type="ECO:0000256" key="1">
    <source>
        <dbReference type="ARBA" id="ARBA00004141"/>
    </source>
</evidence>
<feature type="compositionally biased region" description="Low complexity" evidence="5">
    <location>
        <begin position="445"/>
        <end position="462"/>
    </location>
</feature>
<dbReference type="InterPro" id="IPR037185">
    <property type="entry name" value="EmrE-like"/>
</dbReference>
<evidence type="ECO:0000256" key="7">
    <source>
        <dbReference type="SAM" id="SignalP"/>
    </source>
</evidence>
<evidence type="ECO:0000313" key="9">
    <source>
        <dbReference type="EMBL" id="KAF4943711.1"/>
    </source>
</evidence>
<dbReference type="InterPro" id="IPR000620">
    <property type="entry name" value="EamA_dom"/>
</dbReference>
<keyword evidence="3 6" id="KW-1133">Transmembrane helix</keyword>
<evidence type="ECO:0000256" key="2">
    <source>
        <dbReference type="ARBA" id="ARBA00022692"/>
    </source>
</evidence>
<evidence type="ECO:0000256" key="4">
    <source>
        <dbReference type="ARBA" id="ARBA00023136"/>
    </source>
</evidence>
<feature type="chain" id="PRO_5034851379" description="EamA domain-containing protein" evidence="7">
    <location>
        <begin position="19"/>
        <end position="871"/>
    </location>
</feature>
<feature type="domain" description="EamA" evidence="8">
    <location>
        <begin position="716"/>
        <end position="851"/>
    </location>
</feature>
<organism evidence="9 10">
    <name type="scientific">Fusarium gaditjirri</name>
    <dbReference type="NCBI Taxonomy" id="282569"/>
    <lineage>
        <taxon>Eukaryota</taxon>
        <taxon>Fungi</taxon>
        <taxon>Dikarya</taxon>
        <taxon>Ascomycota</taxon>
        <taxon>Pezizomycotina</taxon>
        <taxon>Sordariomycetes</taxon>
        <taxon>Hypocreomycetidae</taxon>
        <taxon>Hypocreales</taxon>
        <taxon>Nectriaceae</taxon>
        <taxon>Fusarium</taxon>
        <taxon>Fusarium nisikadoi species complex</taxon>
    </lineage>
</organism>
<protein>
    <recommendedName>
        <fullName evidence="8">EamA domain-containing protein</fullName>
    </recommendedName>
</protein>
<feature type="region of interest" description="Disordered" evidence="5">
    <location>
        <begin position="479"/>
        <end position="517"/>
    </location>
</feature>
<feature type="signal peptide" evidence="7">
    <location>
        <begin position="1"/>
        <end position="18"/>
    </location>
</feature>
<feature type="transmembrane region" description="Helical" evidence="6">
    <location>
        <begin position="834"/>
        <end position="852"/>
    </location>
</feature>
<reference evidence="9" key="2">
    <citation type="submission" date="2020-05" db="EMBL/GenBank/DDBJ databases">
        <authorList>
            <person name="Kim H.-S."/>
            <person name="Proctor R.H."/>
            <person name="Brown D.W."/>
        </authorList>
    </citation>
    <scope>NUCLEOTIDE SEQUENCE</scope>
    <source>
        <strain evidence="9">NRRL 45417</strain>
    </source>
</reference>
<comment type="caution">
    <text evidence="9">The sequence shown here is derived from an EMBL/GenBank/DDBJ whole genome shotgun (WGS) entry which is preliminary data.</text>
</comment>
<name>A0A8H4WN36_9HYPO</name>
<feature type="transmembrane region" description="Helical" evidence="6">
    <location>
        <begin position="535"/>
        <end position="553"/>
    </location>
</feature>
<gene>
    <name evidence="9" type="ORF">FGADI_13228</name>
</gene>
<proteinExistence type="predicted"/>
<dbReference type="GO" id="GO:0016020">
    <property type="term" value="C:membrane"/>
    <property type="evidence" value="ECO:0007669"/>
    <property type="project" value="UniProtKB-SubCell"/>
</dbReference>
<feature type="transmembrane region" description="Helical" evidence="6">
    <location>
        <begin position="716"/>
        <end position="735"/>
    </location>
</feature>
<feature type="transmembrane region" description="Helical" evidence="6">
    <location>
        <begin position="809"/>
        <end position="828"/>
    </location>
</feature>
<feature type="compositionally biased region" description="Polar residues" evidence="5">
    <location>
        <begin position="479"/>
        <end position="495"/>
    </location>
</feature>
<sequence>MLFYQTVTLALWVGRSAASGGQLFHDTFQLNKLPDMVSLADAKLEDIVLPDSLSEFTEWIGGIAEPQAFGLQPRQRQCVNAGYCMIRAQAVSDAVLKAAPAYPAAAVVETPKSAAQADVTIHHRRFAAVVAQLASRVRPVSVEVAAAGVRSSAALLDAITLISQSVAEVSVGIAPRVMTACQVEGVVHPARSAVVTASATTHERLLAVLVLEQSGPVQSPVSAVQLDPVPTPRLKGVECCRSNGYCASDGYCKLCPAATKTIKSTDTVTTTKMRTVRVTTDIEPDTGNAPEFTCVPMTATNDEGATLELDEGCTLHYEPPEATTTDDSAARLRRDAATAPAHVNRGDGLLARQASCTPYTTLTRTEWKTETKTETGTKTVTVQGEDATFSCPAMEVTNDVGDTLALDAECVLSFTPAEATSSEEGASAQDQPTNVPAGTGEDSRTTVTATAGSGSSNDNSGSMERASCSIRSIVLDMSHSQSKTQANQHGESEVSSLLAPAANRDDSSETFSETSANSDSTLLEKLQNFYSRNIGLFYVLVAQLFASIMSMTTRLLETGFETKFHALQIIFVRMLATALIGSVYMWCKKVPNFPLGPKEVRGLLVLRGFAGSAGLFGLYYSLSYLDISDATVITFLVPTLTAFIAWVALREPFTIKEATAGFIAFAGVLFVARPAFLFPESWRTLSELESRAVDSDFTADGGILPPVKATPQERTIAILCAIFGSFAAATAYATIRVIGKRAHSLVSVNYFAVLATVSSFLIIMIHPELQFEIPKTVAEWCLLLSIGISGFLLQLLLTEGLQREKAGRATNLIYVQMVFALIIERIVWGTTPPITSFIGSALIIGSAIWVSLQKKAPAEPRPLLDEERRQQ</sequence>
<accession>A0A8H4WN36</accession>
<keyword evidence="2 6" id="KW-0812">Transmembrane</keyword>
<feature type="transmembrane region" description="Helical" evidence="6">
    <location>
        <begin position="632"/>
        <end position="649"/>
    </location>
</feature>
<evidence type="ECO:0000256" key="5">
    <source>
        <dbReference type="SAM" id="MobiDB-lite"/>
    </source>
</evidence>
<dbReference type="AlphaFoldDB" id="A0A8H4WN36"/>
<dbReference type="Proteomes" id="UP000604273">
    <property type="component" value="Unassembled WGS sequence"/>
</dbReference>
<keyword evidence="10" id="KW-1185">Reference proteome</keyword>
<dbReference type="PANTHER" id="PTHR22911">
    <property type="entry name" value="ACYL-MALONYL CONDENSING ENZYME-RELATED"/>
    <property type="match status" value="1"/>
</dbReference>
<dbReference type="EMBL" id="JABFAI010000508">
    <property type="protein sequence ID" value="KAF4943711.1"/>
    <property type="molecule type" value="Genomic_DNA"/>
</dbReference>
<dbReference type="PANTHER" id="PTHR22911:SF6">
    <property type="entry name" value="SOLUTE CARRIER FAMILY 35 MEMBER G1"/>
    <property type="match status" value="1"/>
</dbReference>
<reference evidence="9" key="1">
    <citation type="journal article" date="2020" name="BMC Genomics">
        <title>Correction to: Identification and distribution of gene clusters required for synthesis of sphingolipid metabolism inhibitors in diverse species of the filamentous fungus Fusarium.</title>
        <authorList>
            <person name="Kim H.S."/>
            <person name="Lohmar J.M."/>
            <person name="Busman M."/>
            <person name="Brown D.W."/>
            <person name="Naumann T.A."/>
            <person name="Divon H.H."/>
            <person name="Lysoe E."/>
            <person name="Uhlig S."/>
            <person name="Proctor R.H."/>
        </authorList>
    </citation>
    <scope>NUCLEOTIDE SEQUENCE</scope>
    <source>
        <strain evidence="9">NRRL 45417</strain>
    </source>
</reference>
<evidence type="ECO:0000313" key="10">
    <source>
        <dbReference type="Proteomes" id="UP000604273"/>
    </source>
</evidence>
<feature type="transmembrane region" description="Helical" evidence="6">
    <location>
        <begin position="777"/>
        <end position="797"/>
    </location>
</feature>
<feature type="transmembrane region" description="Helical" evidence="6">
    <location>
        <begin position="661"/>
        <end position="678"/>
    </location>
</feature>
<dbReference type="SUPFAM" id="SSF103481">
    <property type="entry name" value="Multidrug resistance efflux transporter EmrE"/>
    <property type="match status" value="2"/>
</dbReference>
<comment type="subcellular location">
    <subcellularLocation>
        <location evidence="1">Membrane</location>
        <topology evidence="1">Multi-pass membrane protein</topology>
    </subcellularLocation>
</comment>
<keyword evidence="4 6" id="KW-0472">Membrane</keyword>